<evidence type="ECO:0000313" key="3">
    <source>
        <dbReference type="EMBL" id="SFB85796.1"/>
    </source>
</evidence>
<keyword evidence="1" id="KW-0238">DNA-binding</keyword>
<evidence type="ECO:0000259" key="2">
    <source>
        <dbReference type="PROSITE" id="PS50943"/>
    </source>
</evidence>
<dbReference type="InterPro" id="IPR001387">
    <property type="entry name" value="Cro/C1-type_HTH"/>
</dbReference>
<dbReference type="Gene3D" id="1.10.260.40">
    <property type="entry name" value="lambda repressor-like DNA-binding domains"/>
    <property type="match status" value="1"/>
</dbReference>
<organism evidence="3 4">
    <name type="scientific">Flexibacter flexilis DSM 6793</name>
    <dbReference type="NCBI Taxonomy" id="927664"/>
    <lineage>
        <taxon>Bacteria</taxon>
        <taxon>Pseudomonadati</taxon>
        <taxon>Bacteroidota</taxon>
        <taxon>Cytophagia</taxon>
        <taxon>Cytophagales</taxon>
        <taxon>Flexibacteraceae</taxon>
        <taxon>Flexibacter</taxon>
    </lineage>
</organism>
<dbReference type="InterPro" id="IPR010982">
    <property type="entry name" value="Lambda_DNA-bd_dom_sf"/>
</dbReference>
<dbReference type="RefSeq" id="WP_091507602.1">
    <property type="nucleotide sequence ID" value="NZ_FOLE01000001.1"/>
</dbReference>
<feature type="domain" description="HTH cro/C1-type" evidence="2">
    <location>
        <begin position="11"/>
        <end position="65"/>
    </location>
</feature>
<dbReference type="AlphaFoldDB" id="A0A1I1EGF6"/>
<dbReference type="PANTHER" id="PTHR46558:SF15">
    <property type="entry name" value="HELIX-TURN-HELIX DOMAIN PROTEIN"/>
    <property type="match status" value="1"/>
</dbReference>
<accession>A0A1I1EGF6</accession>
<reference evidence="3 4" key="1">
    <citation type="submission" date="2016-10" db="EMBL/GenBank/DDBJ databases">
        <authorList>
            <person name="de Groot N.N."/>
        </authorList>
    </citation>
    <scope>NUCLEOTIDE SEQUENCE [LARGE SCALE GENOMIC DNA]</scope>
    <source>
        <strain evidence="3 4">DSM 6793</strain>
    </source>
</reference>
<evidence type="ECO:0000313" key="4">
    <source>
        <dbReference type="Proteomes" id="UP000199514"/>
    </source>
</evidence>
<dbReference type="PANTHER" id="PTHR46558">
    <property type="entry name" value="TRACRIPTIONAL REGULATORY PROTEIN-RELATED-RELATED"/>
    <property type="match status" value="1"/>
</dbReference>
<dbReference type="SMART" id="SM00530">
    <property type="entry name" value="HTH_XRE"/>
    <property type="match status" value="1"/>
</dbReference>
<dbReference type="OrthoDB" id="798409at2"/>
<dbReference type="Proteomes" id="UP000199514">
    <property type="component" value="Unassembled WGS sequence"/>
</dbReference>
<dbReference type="STRING" id="927664.SAMN05421780_101783"/>
<name>A0A1I1EGF6_9BACT</name>
<gene>
    <name evidence="3" type="ORF">SAMN05421780_101783</name>
</gene>
<dbReference type="GO" id="GO:0003677">
    <property type="term" value="F:DNA binding"/>
    <property type="evidence" value="ECO:0007669"/>
    <property type="project" value="UniProtKB-KW"/>
</dbReference>
<dbReference type="SUPFAM" id="SSF47413">
    <property type="entry name" value="lambda repressor-like DNA-binding domains"/>
    <property type="match status" value="1"/>
</dbReference>
<dbReference type="CDD" id="cd00093">
    <property type="entry name" value="HTH_XRE"/>
    <property type="match status" value="1"/>
</dbReference>
<dbReference type="EMBL" id="FOLE01000001">
    <property type="protein sequence ID" value="SFB85796.1"/>
    <property type="molecule type" value="Genomic_DNA"/>
</dbReference>
<dbReference type="Pfam" id="PF01381">
    <property type="entry name" value="HTH_3"/>
    <property type="match status" value="1"/>
</dbReference>
<sequence length="101" mass="11882">MHTHITVGRAIKKLREARNYTQQFVAEQLQMSQTSYSNMERGKTEISLRRLEQISSLFQISLYELLACTQPPKHLSDHERTFYQEQIVSLQRELASLRSKV</sequence>
<evidence type="ECO:0000256" key="1">
    <source>
        <dbReference type="ARBA" id="ARBA00023125"/>
    </source>
</evidence>
<dbReference type="PROSITE" id="PS50943">
    <property type="entry name" value="HTH_CROC1"/>
    <property type="match status" value="1"/>
</dbReference>
<proteinExistence type="predicted"/>
<keyword evidence="4" id="KW-1185">Reference proteome</keyword>
<protein>
    <submittedName>
        <fullName evidence="3">Helix-turn-helix</fullName>
    </submittedName>
</protein>